<dbReference type="RefSeq" id="WP_133847887.1">
    <property type="nucleotide sequence ID" value="NZ_SNXZ01000001.1"/>
</dbReference>
<feature type="compositionally biased region" description="Low complexity" evidence="1">
    <location>
        <begin position="76"/>
        <end position="96"/>
    </location>
</feature>
<evidence type="ECO:0000256" key="1">
    <source>
        <dbReference type="SAM" id="MobiDB-lite"/>
    </source>
</evidence>
<sequence length="273" mass="27799">MNLEDELSKLFADKAAFDVPVADDAADTVVRGARRIRRRRRLAAGGAGALTLAAVIGVGVAAAGVGGATGSPPANPSLSVVSTSSRPTPSKVVVPPAGGTTVASGTLTRTAQTRPHTKHRTTTTEPTSTGSPPPGNPVPFGPAGFDGLTLGMTQEEAESTGTITPNLQPDSGPDCHGYDYTDFPRPAGEYSVILSGGGGITRLTSLTNAVTPEGIYAGVGIEKVHTTYPEGSGSDAEWTAPVPGNPQAQYEFLFDGGRVVLMRLELTGGSCLS</sequence>
<dbReference type="Proteomes" id="UP000295444">
    <property type="component" value="Unassembled WGS sequence"/>
</dbReference>
<dbReference type="OrthoDB" id="3698912at2"/>
<comment type="caution">
    <text evidence="3">The sequence shown here is derived from an EMBL/GenBank/DDBJ whole genome shotgun (WGS) entry which is preliminary data.</text>
</comment>
<evidence type="ECO:0000256" key="2">
    <source>
        <dbReference type="SAM" id="Phobius"/>
    </source>
</evidence>
<keyword evidence="4" id="KW-1185">Reference proteome</keyword>
<feature type="transmembrane region" description="Helical" evidence="2">
    <location>
        <begin position="42"/>
        <end position="65"/>
    </location>
</feature>
<evidence type="ECO:0000313" key="3">
    <source>
        <dbReference type="EMBL" id="TDQ05073.1"/>
    </source>
</evidence>
<gene>
    <name evidence="3" type="ORF">EV186_1011037</name>
</gene>
<reference evidence="3 4" key="1">
    <citation type="submission" date="2019-03" db="EMBL/GenBank/DDBJ databases">
        <title>Genomic Encyclopedia of Type Strains, Phase IV (KMG-IV): sequencing the most valuable type-strain genomes for metagenomic binning, comparative biology and taxonomic classification.</title>
        <authorList>
            <person name="Goeker M."/>
        </authorList>
    </citation>
    <scope>NUCLEOTIDE SEQUENCE [LARGE SCALE GENOMIC DNA]</scope>
    <source>
        <strain evidence="3 4">DSM 45361</strain>
    </source>
</reference>
<evidence type="ECO:0000313" key="4">
    <source>
        <dbReference type="Proteomes" id="UP000295444"/>
    </source>
</evidence>
<dbReference type="AlphaFoldDB" id="A0A4R6SPD8"/>
<accession>A0A4R6SPD8</accession>
<keyword evidence="2" id="KW-0812">Transmembrane</keyword>
<proteinExistence type="predicted"/>
<dbReference type="EMBL" id="SNXZ01000001">
    <property type="protein sequence ID" value="TDQ05073.1"/>
    <property type="molecule type" value="Genomic_DNA"/>
</dbReference>
<name>A0A4R6SPD8_LABRH</name>
<protein>
    <submittedName>
        <fullName evidence="3">Uncharacterized protein</fullName>
    </submittedName>
</protein>
<organism evidence="3 4">
    <name type="scientific">Labedaea rhizosphaerae</name>
    <dbReference type="NCBI Taxonomy" id="598644"/>
    <lineage>
        <taxon>Bacteria</taxon>
        <taxon>Bacillati</taxon>
        <taxon>Actinomycetota</taxon>
        <taxon>Actinomycetes</taxon>
        <taxon>Pseudonocardiales</taxon>
        <taxon>Pseudonocardiaceae</taxon>
        <taxon>Labedaea</taxon>
    </lineage>
</organism>
<feature type="region of interest" description="Disordered" evidence="1">
    <location>
        <begin position="68"/>
        <end position="136"/>
    </location>
</feature>
<keyword evidence="2" id="KW-1133">Transmembrane helix</keyword>
<keyword evidence="2" id="KW-0472">Membrane</keyword>
<feature type="compositionally biased region" description="Polar residues" evidence="1">
    <location>
        <begin position="101"/>
        <end position="112"/>
    </location>
</feature>